<dbReference type="STRING" id="984486.A0A1E3R0H3"/>
<protein>
    <recommendedName>
        <fullName evidence="7">FAD/NAD(P)-binding domain-containing protein</fullName>
    </recommendedName>
</protein>
<keyword evidence="2" id="KW-0285">Flavoprotein</keyword>
<evidence type="ECO:0000256" key="2">
    <source>
        <dbReference type="ARBA" id="ARBA00022630"/>
    </source>
</evidence>
<evidence type="ECO:0008006" key="7">
    <source>
        <dbReference type="Google" id="ProtNLM"/>
    </source>
</evidence>
<reference evidence="6" key="1">
    <citation type="submission" date="2016-05" db="EMBL/GenBank/DDBJ databases">
        <title>Comparative genomics of biotechnologically important yeasts.</title>
        <authorList>
            <consortium name="DOE Joint Genome Institute"/>
            <person name="Riley R."/>
            <person name="Haridas S."/>
            <person name="Wolfe K.H."/>
            <person name="Lopes M.R."/>
            <person name="Hittinger C.T."/>
            <person name="Goker M."/>
            <person name="Salamov A."/>
            <person name="Wisecaver J."/>
            <person name="Long T.M."/>
            <person name="Aerts A.L."/>
            <person name="Barry K."/>
            <person name="Choi C."/>
            <person name="Clum A."/>
            <person name="Coughlan A.Y."/>
            <person name="Deshpande S."/>
            <person name="Douglass A.P."/>
            <person name="Hanson S.J."/>
            <person name="Klenk H.-P."/>
            <person name="Labutti K."/>
            <person name="Lapidus A."/>
            <person name="Lindquist E."/>
            <person name="Lipzen A."/>
            <person name="Meier-Kolthoff J.P."/>
            <person name="Ohm R.A."/>
            <person name="Otillar R.P."/>
            <person name="Pangilinan J."/>
            <person name="Peng Y."/>
            <person name="Rokas A."/>
            <person name="Rosa C.A."/>
            <person name="Scheuner C."/>
            <person name="Sibirny A.A."/>
            <person name="Slot J.C."/>
            <person name="Stielow J.B."/>
            <person name="Sun H."/>
            <person name="Kurtzman C.P."/>
            <person name="Blackwell M."/>
            <person name="Grigoriev I.V."/>
            <person name="Jeffries T.W."/>
        </authorList>
    </citation>
    <scope>NUCLEOTIDE SEQUENCE [LARGE SCALE GENOMIC DNA]</scope>
    <source>
        <strain evidence="6">NRRL Y-12698</strain>
    </source>
</reference>
<dbReference type="InterPro" id="IPR020946">
    <property type="entry name" value="Flavin_mOase-like"/>
</dbReference>
<name>A0A1E3R0H3_9ASCO</name>
<dbReference type="SUPFAM" id="SSF51905">
    <property type="entry name" value="FAD/NAD(P)-binding domain"/>
    <property type="match status" value="2"/>
</dbReference>
<evidence type="ECO:0000313" key="5">
    <source>
        <dbReference type="EMBL" id="ODQ82872.1"/>
    </source>
</evidence>
<dbReference type="InterPro" id="IPR050346">
    <property type="entry name" value="FMO-like"/>
</dbReference>
<dbReference type="RefSeq" id="XP_018988200.1">
    <property type="nucleotide sequence ID" value="XM_019127616.1"/>
</dbReference>
<keyword evidence="3" id="KW-0274">FAD</keyword>
<proteinExistence type="inferred from homology"/>
<evidence type="ECO:0000256" key="4">
    <source>
        <dbReference type="ARBA" id="ARBA00023002"/>
    </source>
</evidence>
<dbReference type="GeneID" id="30145469"/>
<organism evidence="5 6">
    <name type="scientific">Babjeviella inositovora NRRL Y-12698</name>
    <dbReference type="NCBI Taxonomy" id="984486"/>
    <lineage>
        <taxon>Eukaryota</taxon>
        <taxon>Fungi</taxon>
        <taxon>Dikarya</taxon>
        <taxon>Ascomycota</taxon>
        <taxon>Saccharomycotina</taxon>
        <taxon>Pichiomycetes</taxon>
        <taxon>Serinales incertae sedis</taxon>
        <taxon>Babjeviella</taxon>
    </lineage>
</organism>
<keyword evidence="4" id="KW-0560">Oxidoreductase</keyword>
<dbReference type="Pfam" id="PF00743">
    <property type="entry name" value="FMO-like"/>
    <property type="match status" value="2"/>
</dbReference>
<dbReference type="Gene3D" id="3.50.50.60">
    <property type="entry name" value="FAD/NAD(P)-binding domain"/>
    <property type="match status" value="2"/>
</dbReference>
<evidence type="ECO:0000256" key="1">
    <source>
        <dbReference type="ARBA" id="ARBA00009183"/>
    </source>
</evidence>
<dbReference type="EMBL" id="KV454426">
    <property type="protein sequence ID" value="ODQ82872.1"/>
    <property type="molecule type" value="Genomic_DNA"/>
</dbReference>
<comment type="similarity">
    <text evidence="1">Belongs to the FMO family.</text>
</comment>
<evidence type="ECO:0000313" key="6">
    <source>
        <dbReference type="Proteomes" id="UP000094336"/>
    </source>
</evidence>
<dbReference type="AlphaFoldDB" id="A0A1E3R0H3"/>
<accession>A0A1E3R0H3</accession>
<evidence type="ECO:0000256" key="3">
    <source>
        <dbReference type="ARBA" id="ARBA00022827"/>
    </source>
</evidence>
<sequence>MALNIKLIAIIGTGPAGIASLYEFLHTNADGTSTVGGARSADPAFTKVVAFEQKDKAGGIWAPSFDEADYPLPPQDLLDTNQYNNPDVIHPAEPVPENLERATASQPFVKHASDATSKELQWSRSGVYSDLFTNIPNRFTRFSYNKLDEKLLDTSRLIYPFMTNTELTNSIRHMIETENLNEHIRTSTRVENVQKKGGKWEITARKTSNDGLTEEWYTEEFDAVVVSNGHYTVPSIPCFPGLAEFNAQRPGVLSHSKSFRSAEEYRDKKILFVGGSISTINLVQYAYPLAKSVYLSRRGKQRLFPWINRAADSEGIVSKTTIERFIPETNEILFTDGTKESGFDLVVFATGYHFHYPFLKEYLKINDPSNRSSVSGLYYNTFAIDDPTLGAVGVTISTLKFHTIETSAAALAGVWSNAKQLPAREEQEKWVQDQKEAKGGSIDFHYYTHEQVRAGFVDPVHKFAAVGRASPLEVDGEHLNDFEVGFKTLERLFYGLKNGEITPKDTLLRA</sequence>
<dbReference type="GO" id="GO:0050661">
    <property type="term" value="F:NADP binding"/>
    <property type="evidence" value="ECO:0007669"/>
    <property type="project" value="InterPro"/>
</dbReference>
<dbReference type="GO" id="GO:0050660">
    <property type="term" value="F:flavin adenine dinucleotide binding"/>
    <property type="evidence" value="ECO:0007669"/>
    <property type="project" value="InterPro"/>
</dbReference>
<dbReference type="InterPro" id="IPR036188">
    <property type="entry name" value="FAD/NAD-bd_sf"/>
</dbReference>
<dbReference type="PANTHER" id="PTHR23023">
    <property type="entry name" value="DIMETHYLANILINE MONOOXYGENASE"/>
    <property type="match status" value="1"/>
</dbReference>
<gene>
    <name evidence="5" type="ORF">BABINDRAFT_159369</name>
</gene>
<dbReference type="Proteomes" id="UP000094336">
    <property type="component" value="Unassembled WGS sequence"/>
</dbReference>
<keyword evidence="6" id="KW-1185">Reference proteome</keyword>
<dbReference type="OrthoDB" id="66881at2759"/>
<dbReference type="GO" id="GO:0004499">
    <property type="term" value="F:N,N-dimethylaniline monooxygenase activity"/>
    <property type="evidence" value="ECO:0007669"/>
    <property type="project" value="InterPro"/>
</dbReference>